<dbReference type="InterPro" id="IPR036034">
    <property type="entry name" value="PDZ_sf"/>
</dbReference>
<dbReference type="InterPro" id="IPR005151">
    <property type="entry name" value="Tail-specific_protease"/>
</dbReference>
<dbReference type="EMBL" id="JBBGZA010000001">
    <property type="protein sequence ID" value="MEJ5093493.1"/>
    <property type="molecule type" value="Genomic_DNA"/>
</dbReference>
<feature type="signal peptide" evidence="2">
    <location>
        <begin position="1"/>
        <end position="21"/>
    </location>
</feature>
<dbReference type="SUPFAM" id="SSF52096">
    <property type="entry name" value="ClpP/crotonase"/>
    <property type="match status" value="1"/>
</dbReference>
<dbReference type="InterPro" id="IPR029045">
    <property type="entry name" value="ClpP/crotonase-like_dom_sf"/>
</dbReference>
<protein>
    <submittedName>
        <fullName evidence="4">S41 family peptidase</fullName>
    </submittedName>
</protein>
<dbReference type="PROSITE" id="PS51257">
    <property type="entry name" value="PROKAR_LIPOPROTEIN"/>
    <property type="match status" value="1"/>
</dbReference>
<organism evidence="4 5">
    <name type="scientific">Sphingomonas molluscorum</name>
    <dbReference type="NCBI Taxonomy" id="418184"/>
    <lineage>
        <taxon>Bacteria</taxon>
        <taxon>Pseudomonadati</taxon>
        <taxon>Pseudomonadota</taxon>
        <taxon>Alphaproteobacteria</taxon>
        <taxon>Sphingomonadales</taxon>
        <taxon>Sphingomonadaceae</taxon>
        <taxon>Sphingomonas</taxon>
    </lineage>
</organism>
<dbReference type="CDD" id="cd07561">
    <property type="entry name" value="Peptidase_S41_CPP_like"/>
    <property type="match status" value="1"/>
</dbReference>
<accession>A0ABU8Q194</accession>
<dbReference type="SMART" id="SM00245">
    <property type="entry name" value="TSPc"/>
    <property type="match status" value="1"/>
</dbReference>
<dbReference type="PANTHER" id="PTHR32060:SF30">
    <property type="entry name" value="CARBOXY-TERMINAL PROCESSING PROTEASE CTPA"/>
    <property type="match status" value="1"/>
</dbReference>
<evidence type="ECO:0000313" key="4">
    <source>
        <dbReference type="EMBL" id="MEJ5093493.1"/>
    </source>
</evidence>
<comment type="caution">
    <text evidence="4">The sequence shown here is derived from an EMBL/GenBank/DDBJ whole genome shotgun (WGS) entry which is preliminary data.</text>
</comment>
<keyword evidence="5" id="KW-1185">Reference proteome</keyword>
<feature type="chain" id="PRO_5045569680" evidence="2">
    <location>
        <begin position="22"/>
        <end position="489"/>
    </location>
</feature>
<dbReference type="Proteomes" id="UP001380365">
    <property type="component" value="Unassembled WGS sequence"/>
</dbReference>
<dbReference type="PANTHER" id="PTHR32060">
    <property type="entry name" value="TAIL-SPECIFIC PROTEASE"/>
    <property type="match status" value="1"/>
</dbReference>
<dbReference type="Pfam" id="PF03572">
    <property type="entry name" value="Peptidase_S41"/>
    <property type="match status" value="1"/>
</dbReference>
<dbReference type="RefSeq" id="WP_132883891.1">
    <property type="nucleotide sequence ID" value="NZ_JBBGZA010000001.1"/>
</dbReference>
<evidence type="ECO:0000256" key="2">
    <source>
        <dbReference type="SAM" id="SignalP"/>
    </source>
</evidence>
<reference evidence="4 5" key="1">
    <citation type="submission" date="2023-12" db="EMBL/GenBank/DDBJ databases">
        <title>Gut-associated functions are favored during microbiome assembly across C. elegans life.</title>
        <authorList>
            <person name="Zimmermann J."/>
        </authorList>
    </citation>
    <scope>NUCLEOTIDE SEQUENCE [LARGE SCALE GENOMIC DNA]</scope>
    <source>
        <strain evidence="4 5">JUb134</strain>
    </source>
</reference>
<dbReference type="Gene3D" id="2.30.42.10">
    <property type="match status" value="1"/>
</dbReference>
<evidence type="ECO:0000256" key="1">
    <source>
        <dbReference type="SAM" id="MobiDB-lite"/>
    </source>
</evidence>
<gene>
    <name evidence="4" type="ORF">WH159_02885</name>
</gene>
<feature type="region of interest" description="Disordered" evidence="1">
    <location>
        <begin position="30"/>
        <end position="52"/>
    </location>
</feature>
<dbReference type="Gene3D" id="3.90.226.10">
    <property type="entry name" value="2-enoyl-CoA Hydratase, Chain A, domain 1"/>
    <property type="match status" value="1"/>
</dbReference>
<evidence type="ECO:0000313" key="5">
    <source>
        <dbReference type="Proteomes" id="UP001380365"/>
    </source>
</evidence>
<proteinExistence type="predicted"/>
<dbReference type="Gene3D" id="3.30.750.170">
    <property type="match status" value="1"/>
</dbReference>
<sequence>MMKHSRCGLALSVLALLSACGGNDGGVLGGSVTTPAPSPTPTPTPTPTQTAGCSLRERQDWAAAQLNEWYLFPETLPARLDPTPYASVDAYVDALTATARAQGRDRFFTYRTSIAEEDAYYEAGSSAGYGFRLGLTSDGRLFVTEAFEDAPALAAGIDRGTEIVAIGTSTGTLRTVASLMSSGGTDALDEALGASAAGTRRVMQVRDASGTRNVTVAMADFELQPVSNRYGAKVLNDGGRRVGYLNLRTFINTADPQLRQAFASFRAQGVTELVVDLRYNGGGLISIAELMGDLMGANRRTSEVFTKVSFRASKSENDEARTFAPQPQSIAPTRVAFIGTGGTASASEMVINGFVPYLGTGMALVGTNTYGKPVGQIALDRSACDDRLRVVALAVQNADGNANYYNGLANTVPATCEAPDDISYPLGDPREASLRQALDFLAGRSCSPILGMAATASGQRTAGLGRAPERQLLRPARPTPAQREVPGLF</sequence>
<evidence type="ECO:0000259" key="3">
    <source>
        <dbReference type="SMART" id="SM00245"/>
    </source>
</evidence>
<feature type="domain" description="Tail specific protease" evidence="3">
    <location>
        <begin position="209"/>
        <end position="415"/>
    </location>
</feature>
<name>A0ABU8Q194_9SPHN</name>
<keyword evidence="2" id="KW-0732">Signal</keyword>
<feature type="compositionally biased region" description="Pro residues" evidence="1">
    <location>
        <begin position="36"/>
        <end position="46"/>
    </location>
</feature>